<dbReference type="Proteomes" id="UP000663866">
    <property type="component" value="Unassembled WGS sequence"/>
</dbReference>
<evidence type="ECO:0000259" key="5">
    <source>
        <dbReference type="Pfam" id="PF03496"/>
    </source>
</evidence>
<dbReference type="InterPro" id="IPR003540">
    <property type="entry name" value="ADP-ribosyltransferase"/>
</dbReference>
<protein>
    <recommendedName>
        <fullName evidence="4">Kinesin light chain</fullName>
    </recommendedName>
</protein>
<dbReference type="Pfam" id="PF03496">
    <property type="entry name" value="ADPrib_exo_Tox"/>
    <property type="match status" value="1"/>
</dbReference>
<gene>
    <name evidence="13" type="ORF">BYL167_LOCUS32616</name>
    <name evidence="6" type="ORF">CJN711_LOCUS1184</name>
    <name evidence="12" type="ORF">GIL414_LOCUS30052</name>
    <name evidence="7" type="ORF">KQP761_LOCUS5404</name>
    <name evidence="9" type="ORF">MBJ925_LOCUS15716</name>
    <name evidence="10" type="ORF">OVN521_LOCUS1578</name>
    <name evidence="11" type="ORF">SMN809_LOCUS27226</name>
    <name evidence="8" type="ORF">WKI299_LOCUS11425</name>
</gene>
<evidence type="ECO:0000313" key="15">
    <source>
        <dbReference type="Proteomes" id="UP000663866"/>
    </source>
</evidence>
<dbReference type="Proteomes" id="UP000676336">
    <property type="component" value="Unassembled WGS sequence"/>
</dbReference>
<reference evidence="9" key="1">
    <citation type="submission" date="2021-02" db="EMBL/GenBank/DDBJ databases">
        <authorList>
            <person name="Nowell W R."/>
        </authorList>
    </citation>
    <scope>NUCLEOTIDE SEQUENCE</scope>
</reference>
<dbReference type="SUPFAM" id="SSF81901">
    <property type="entry name" value="HCP-like"/>
    <property type="match status" value="1"/>
</dbReference>
<dbReference type="EMBL" id="CAJOBG010000111">
    <property type="protein sequence ID" value="CAF3759065.1"/>
    <property type="molecule type" value="Genomic_DNA"/>
</dbReference>
<evidence type="ECO:0000313" key="10">
    <source>
        <dbReference type="EMBL" id="CAF3759065.1"/>
    </source>
</evidence>
<comment type="function">
    <text evidence="4">Kinesin is a microtubule-associated force-producing protein that play a role in organelle transport.</text>
</comment>
<dbReference type="PROSITE" id="PS51996">
    <property type="entry name" value="TR_MART"/>
    <property type="match status" value="1"/>
</dbReference>
<dbReference type="Proteomes" id="UP000663834">
    <property type="component" value="Unassembled WGS sequence"/>
</dbReference>
<dbReference type="GO" id="GO:0005576">
    <property type="term" value="C:extracellular region"/>
    <property type="evidence" value="ECO:0007669"/>
    <property type="project" value="InterPro"/>
</dbReference>
<comment type="subcellular location">
    <subcellularLocation>
        <location evidence="4">Cytoplasm</location>
        <location evidence="4">Cytoskeleton</location>
    </subcellularLocation>
</comment>
<comment type="subunit">
    <text evidence="4">Oligomeric complex composed of two heavy chains and two light chains.</text>
</comment>
<evidence type="ECO:0000313" key="8">
    <source>
        <dbReference type="EMBL" id="CAF2057303.1"/>
    </source>
</evidence>
<comment type="similarity">
    <text evidence="4">Belongs to the kinesin light chain family.</text>
</comment>
<dbReference type="InterPro" id="IPR019734">
    <property type="entry name" value="TPR_rpt"/>
</dbReference>
<dbReference type="GO" id="GO:0005874">
    <property type="term" value="C:microtubule"/>
    <property type="evidence" value="ECO:0007669"/>
    <property type="project" value="UniProtKB-UniRule"/>
</dbReference>
<feature type="repeat" description="TPR" evidence="3">
    <location>
        <begin position="600"/>
        <end position="633"/>
    </location>
</feature>
<feature type="repeat" description="TPR" evidence="3">
    <location>
        <begin position="474"/>
        <end position="507"/>
    </location>
</feature>
<dbReference type="EMBL" id="CAJOBI010041713">
    <property type="protein sequence ID" value="CAF4327524.1"/>
    <property type="molecule type" value="Genomic_DNA"/>
</dbReference>
<keyword evidence="4" id="KW-0206">Cytoskeleton</keyword>
<dbReference type="Proteomes" id="UP000681967">
    <property type="component" value="Unassembled WGS sequence"/>
</dbReference>
<dbReference type="EMBL" id="CAJNRE010007434">
    <property type="protein sequence ID" value="CAF2065443.1"/>
    <property type="molecule type" value="Genomic_DNA"/>
</dbReference>
<dbReference type="Pfam" id="PF13424">
    <property type="entry name" value="TPR_12"/>
    <property type="match status" value="2"/>
</dbReference>
<dbReference type="Proteomes" id="UP000681720">
    <property type="component" value="Unassembled WGS sequence"/>
</dbReference>
<dbReference type="GO" id="GO:0005871">
    <property type="term" value="C:kinesin complex"/>
    <property type="evidence" value="ECO:0007669"/>
    <property type="project" value="UniProtKB-UniRule"/>
</dbReference>
<dbReference type="SMART" id="SM00028">
    <property type="entry name" value="TPR"/>
    <property type="match status" value="5"/>
</dbReference>
<evidence type="ECO:0000256" key="4">
    <source>
        <dbReference type="RuleBase" id="RU367020"/>
    </source>
</evidence>
<evidence type="ECO:0000313" key="7">
    <source>
        <dbReference type="EMBL" id="CAF1314203.1"/>
    </source>
</evidence>
<dbReference type="AlphaFoldDB" id="A0A816QTG0"/>
<dbReference type="EMBL" id="CAJNOV010000083">
    <property type="protein sequence ID" value="CAF0977308.1"/>
    <property type="molecule type" value="Genomic_DNA"/>
</dbReference>
<accession>A0A816QTG0</accession>
<dbReference type="PANTHER" id="PTHR45641:SF19">
    <property type="entry name" value="NEPHROCYSTIN-3"/>
    <property type="match status" value="1"/>
</dbReference>
<dbReference type="EMBL" id="CAJOBH010060985">
    <property type="protein sequence ID" value="CAF4424821.1"/>
    <property type="molecule type" value="Genomic_DNA"/>
</dbReference>
<evidence type="ECO:0000256" key="2">
    <source>
        <dbReference type="ARBA" id="ARBA00022803"/>
    </source>
</evidence>
<keyword evidence="15" id="KW-1185">Reference proteome</keyword>
<dbReference type="Gene3D" id="1.25.40.10">
    <property type="entry name" value="Tetratricopeptide repeat domain"/>
    <property type="match status" value="2"/>
</dbReference>
<dbReference type="Gene3D" id="3.90.176.10">
    <property type="entry name" value="Toxin ADP-ribosyltransferase, Chain A, domain 1"/>
    <property type="match status" value="1"/>
</dbReference>
<keyword evidence="2 3" id="KW-0802">TPR repeat</keyword>
<evidence type="ECO:0000313" key="6">
    <source>
        <dbReference type="EMBL" id="CAF0977308.1"/>
    </source>
</evidence>
<keyword evidence="1" id="KW-0677">Repeat</keyword>
<dbReference type="Proteomes" id="UP000663856">
    <property type="component" value="Unassembled WGS sequence"/>
</dbReference>
<evidence type="ECO:0000256" key="3">
    <source>
        <dbReference type="PROSITE-ProRule" id="PRU00339"/>
    </source>
</evidence>
<evidence type="ECO:0000313" key="11">
    <source>
        <dbReference type="EMBL" id="CAF4327524.1"/>
    </source>
</evidence>
<organism evidence="9 14">
    <name type="scientific">Rotaria magnacalcarata</name>
    <dbReference type="NCBI Taxonomy" id="392030"/>
    <lineage>
        <taxon>Eukaryota</taxon>
        <taxon>Metazoa</taxon>
        <taxon>Spiralia</taxon>
        <taxon>Gnathifera</taxon>
        <taxon>Rotifera</taxon>
        <taxon>Eurotatoria</taxon>
        <taxon>Bdelloidea</taxon>
        <taxon>Philodinida</taxon>
        <taxon>Philodinidae</taxon>
        <taxon>Rotaria</taxon>
    </lineage>
</organism>
<name>A0A816QTG0_9BILA</name>
<evidence type="ECO:0000313" key="9">
    <source>
        <dbReference type="EMBL" id="CAF2065443.1"/>
    </source>
</evidence>
<evidence type="ECO:0000313" key="12">
    <source>
        <dbReference type="EMBL" id="CAF4398517.1"/>
    </source>
</evidence>
<keyword evidence="4" id="KW-0505">Motor protein</keyword>
<keyword evidence="4" id="KW-0493">Microtubule</keyword>
<dbReference type="Proteomes" id="UP000663824">
    <property type="component" value="Unassembled WGS sequence"/>
</dbReference>
<dbReference type="EMBL" id="CAJOBJ010056376">
    <property type="protein sequence ID" value="CAF4398517.1"/>
    <property type="molecule type" value="Genomic_DNA"/>
</dbReference>
<feature type="repeat" description="TPR" evidence="3">
    <location>
        <begin position="558"/>
        <end position="591"/>
    </location>
</feature>
<dbReference type="InterPro" id="IPR011990">
    <property type="entry name" value="TPR-like_helical_dom_sf"/>
</dbReference>
<proteinExistence type="inferred from homology"/>
<dbReference type="SUPFAM" id="SSF56399">
    <property type="entry name" value="ADP-ribosylation"/>
    <property type="match status" value="1"/>
</dbReference>
<dbReference type="PANTHER" id="PTHR45641">
    <property type="entry name" value="TETRATRICOPEPTIDE REPEAT PROTEIN (AFU_ORTHOLOGUE AFUA_6G03870)"/>
    <property type="match status" value="1"/>
</dbReference>
<sequence length="656" mass="76596">MTKIADNLEIFSLIWLDASVNTSKENVHAQSDLRGIINYLKTFDNIQKCEKYIRKSLESDRIVLIVSGGLGKEIVPQIYKLKQVCSIYVYCMNKKKNKKWSREYSKVKLVTTDLDELIHRIEKDHAKKKKIEEQFAITFLEDNAPTDRSSVGLNGQYLQFQLLMDSLLRIEGTEDDKKELIALCKKKYKDNRKELANVREFQNTYKADQALFWYTRESFLYRMLNKALRVQDTRLLYLLRFFIFDLWKAIEKHRCSTPICTYRSQSISNDEFRGLSNSIGKLISMSSFVSTSLDETKALDFMDASDDLLQVFFEIEADPRLSGVKPFANVSEQSAHPGEREVLMTVGSIYRVLDITRGEKKVWRIRMRLCSDNESNLRSTLEHLKKEHQGEGLELRRLLFATRLMKMNKLDEAKNHLLILHKTLPPDHKDTALLYSKLGELAFEKGEFQVSLEWHQKALERKNKTLKPNDPDIADSYNHIGNVHARQDNNQEAHKAYVKALDIWKQNFGEEHQAIAVGLSNIGTVFNKEKKYAEALQWHNKALIIRKKTIPADHPDMAVSYNNLGLVYRDTGRLPEALTHFLQSLVIKEKCFPFQHPSIASAWENIAYVYEQTRDFKKAMMYYRKAADCYYVNYGRYHQKYVNVEKSIRRVETKMK</sequence>
<evidence type="ECO:0000313" key="13">
    <source>
        <dbReference type="EMBL" id="CAF4424821.1"/>
    </source>
</evidence>
<comment type="caution">
    <text evidence="9">The sequence shown here is derived from an EMBL/GenBank/DDBJ whole genome shotgun (WGS) entry which is preliminary data.</text>
</comment>
<dbReference type="OrthoDB" id="5986190at2759"/>
<keyword evidence="4" id="KW-0963">Cytoplasm</keyword>
<dbReference type="PROSITE" id="PS50005">
    <property type="entry name" value="TPR"/>
    <property type="match status" value="3"/>
</dbReference>
<feature type="domain" description="ADP ribosyltransferase" evidence="5">
    <location>
        <begin position="185"/>
        <end position="359"/>
    </location>
</feature>
<evidence type="ECO:0000313" key="14">
    <source>
        <dbReference type="Proteomes" id="UP000663824"/>
    </source>
</evidence>
<dbReference type="Pfam" id="PF13181">
    <property type="entry name" value="TPR_8"/>
    <property type="match status" value="1"/>
</dbReference>
<dbReference type="EMBL" id="CAJNOW010001382">
    <property type="protein sequence ID" value="CAF1314203.1"/>
    <property type="molecule type" value="Genomic_DNA"/>
</dbReference>
<evidence type="ECO:0000256" key="1">
    <source>
        <dbReference type="ARBA" id="ARBA00022737"/>
    </source>
</evidence>
<dbReference type="EMBL" id="CAJNRF010004208">
    <property type="protein sequence ID" value="CAF2057303.1"/>
    <property type="molecule type" value="Genomic_DNA"/>
</dbReference>
<dbReference type="Proteomes" id="UP000663855">
    <property type="component" value="Unassembled WGS sequence"/>
</dbReference>
<dbReference type="PRINTS" id="PR00381">
    <property type="entry name" value="KINESINLIGHT"/>
</dbReference>